<feature type="region of interest" description="Disordered" evidence="1">
    <location>
        <begin position="144"/>
        <end position="217"/>
    </location>
</feature>
<comment type="caution">
    <text evidence="2">The sequence shown here is derived from an EMBL/GenBank/DDBJ whole genome shotgun (WGS) entry which is preliminary data.</text>
</comment>
<protein>
    <submittedName>
        <fullName evidence="2">Uncharacterized protein</fullName>
    </submittedName>
</protein>
<sequence>MVIACRAPAHRAFTAHSNASGRKAVVLVRAQNNAQKAPAGVSLVAAAALALNVLPALSPPELPLLLQPARAEETSEELLSPYQRRQRELERRKELLRQAREQAEGRAGGEVAAPSTEAADAAVEAANAERRAVASQLASELKSSAAATYESSTSTSTSRYRGFGGFGAASEPEPAPAPAPAPFRRQEPKPEPVAEVKQAAKKAAEEPKKQAAPQKRRGPLPLFLAEVLVLGGFAGVGLAVTKYSEQTDAALALAGAKGKELVAAAEVALAKAQQNK</sequence>
<organism evidence="2 3">
    <name type="scientific">Pleodorina starrii</name>
    <dbReference type="NCBI Taxonomy" id="330485"/>
    <lineage>
        <taxon>Eukaryota</taxon>
        <taxon>Viridiplantae</taxon>
        <taxon>Chlorophyta</taxon>
        <taxon>core chlorophytes</taxon>
        <taxon>Chlorophyceae</taxon>
        <taxon>CS clade</taxon>
        <taxon>Chlamydomonadales</taxon>
        <taxon>Volvocaceae</taxon>
        <taxon>Pleodorina</taxon>
    </lineage>
</organism>
<feature type="compositionally biased region" description="Low complexity" evidence="1">
    <location>
        <begin position="144"/>
        <end position="158"/>
    </location>
</feature>
<reference evidence="2 3" key="1">
    <citation type="journal article" date="2023" name="Commun. Biol.">
        <title>Reorganization of the ancestral sex-determining regions during the evolution of trioecy in Pleodorina starrii.</title>
        <authorList>
            <person name="Takahashi K."/>
            <person name="Suzuki S."/>
            <person name="Kawai-Toyooka H."/>
            <person name="Yamamoto K."/>
            <person name="Hamaji T."/>
            <person name="Ootsuki R."/>
            <person name="Yamaguchi H."/>
            <person name="Kawachi M."/>
            <person name="Higashiyama T."/>
            <person name="Nozaki H."/>
        </authorList>
    </citation>
    <scope>NUCLEOTIDE SEQUENCE [LARGE SCALE GENOMIC DNA]</scope>
    <source>
        <strain evidence="2 3">NIES-4479</strain>
    </source>
</reference>
<feature type="compositionally biased region" description="Basic and acidic residues" evidence="1">
    <location>
        <begin position="184"/>
        <end position="194"/>
    </location>
</feature>
<accession>A0A9W6F587</accession>
<evidence type="ECO:0000256" key="1">
    <source>
        <dbReference type="SAM" id="MobiDB-lite"/>
    </source>
</evidence>
<evidence type="ECO:0000313" key="3">
    <source>
        <dbReference type="Proteomes" id="UP001165080"/>
    </source>
</evidence>
<proteinExistence type="predicted"/>
<gene>
    <name evidence="2" type="primary">PLEST003165</name>
    <name evidence="2" type="ORF">PLESTB_001171800</name>
</gene>
<dbReference type="AlphaFoldDB" id="A0A9W6F587"/>
<feature type="region of interest" description="Disordered" evidence="1">
    <location>
        <begin position="100"/>
        <end position="124"/>
    </location>
</feature>
<keyword evidence="3" id="KW-1185">Reference proteome</keyword>
<name>A0A9W6F587_9CHLO</name>
<feature type="compositionally biased region" description="Low complexity" evidence="1">
    <location>
        <begin position="110"/>
        <end position="124"/>
    </location>
</feature>
<evidence type="ECO:0000313" key="2">
    <source>
        <dbReference type="EMBL" id="GLC56998.1"/>
    </source>
</evidence>
<dbReference type="Proteomes" id="UP001165080">
    <property type="component" value="Unassembled WGS sequence"/>
</dbReference>
<dbReference type="EMBL" id="BRXU01000017">
    <property type="protein sequence ID" value="GLC56998.1"/>
    <property type="molecule type" value="Genomic_DNA"/>
</dbReference>